<dbReference type="EMBL" id="QKYT01000136">
    <property type="protein sequence ID" value="RIA92046.1"/>
    <property type="molecule type" value="Genomic_DNA"/>
</dbReference>
<dbReference type="Proteomes" id="UP000265703">
    <property type="component" value="Unassembled WGS sequence"/>
</dbReference>
<sequence length="123" mass="14320">MRDIRKVTWLAHCDARIEWEKSINISQKSKKSSTRKKSREQATTRHHRHPSAYVPSTPTSPVFDPSLWLIWASSNFLHSGSWSNYRSSCLLINDINNRRNFLLSLNGQIEFHPLILDSFILLS</sequence>
<comment type="caution">
    <text evidence="2">The sequence shown here is derived from an EMBL/GenBank/DDBJ whole genome shotgun (WGS) entry which is preliminary data.</text>
</comment>
<reference evidence="2 3" key="1">
    <citation type="submission" date="2018-06" db="EMBL/GenBank/DDBJ databases">
        <title>Comparative genomics reveals the genomic features of Rhizophagus irregularis, R. cerebriforme, R. diaphanum and Gigaspora rosea, and their symbiotic lifestyle signature.</title>
        <authorList>
            <person name="Morin E."/>
            <person name="San Clemente H."/>
            <person name="Chen E.C.H."/>
            <person name="De La Providencia I."/>
            <person name="Hainaut M."/>
            <person name="Kuo A."/>
            <person name="Kohler A."/>
            <person name="Murat C."/>
            <person name="Tang N."/>
            <person name="Roy S."/>
            <person name="Loubradou J."/>
            <person name="Henrissat B."/>
            <person name="Grigoriev I.V."/>
            <person name="Corradi N."/>
            <person name="Roux C."/>
            <person name="Martin F.M."/>
        </authorList>
    </citation>
    <scope>NUCLEOTIDE SEQUENCE [LARGE SCALE GENOMIC DNA]</scope>
    <source>
        <strain evidence="2 3">DAOM 227022</strain>
    </source>
</reference>
<name>A0A397T563_9GLOM</name>
<accession>A0A397T563</accession>
<keyword evidence="3" id="KW-1185">Reference proteome</keyword>
<evidence type="ECO:0000313" key="2">
    <source>
        <dbReference type="EMBL" id="RIA92046.1"/>
    </source>
</evidence>
<evidence type="ECO:0000256" key="1">
    <source>
        <dbReference type="SAM" id="MobiDB-lite"/>
    </source>
</evidence>
<gene>
    <name evidence="2" type="ORF">C1645_821194</name>
</gene>
<feature type="region of interest" description="Disordered" evidence="1">
    <location>
        <begin position="26"/>
        <end position="57"/>
    </location>
</feature>
<dbReference type="AlphaFoldDB" id="A0A397T563"/>
<dbReference type="OrthoDB" id="2482947at2759"/>
<protein>
    <submittedName>
        <fullName evidence="2">Uncharacterized protein</fullName>
    </submittedName>
</protein>
<feature type="compositionally biased region" description="Basic residues" evidence="1">
    <location>
        <begin position="28"/>
        <end position="50"/>
    </location>
</feature>
<proteinExistence type="predicted"/>
<organism evidence="2 3">
    <name type="scientific">Glomus cerebriforme</name>
    <dbReference type="NCBI Taxonomy" id="658196"/>
    <lineage>
        <taxon>Eukaryota</taxon>
        <taxon>Fungi</taxon>
        <taxon>Fungi incertae sedis</taxon>
        <taxon>Mucoromycota</taxon>
        <taxon>Glomeromycotina</taxon>
        <taxon>Glomeromycetes</taxon>
        <taxon>Glomerales</taxon>
        <taxon>Glomeraceae</taxon>
        <taxon>Glomus</taxon>
    </lineage>
</organism>
<evidence type="ECO:0000313" key="3">
    <source>
        <dbReference type="Proteomes" id="UP000265703"/>
    </source>
</evidence>